<keyword evidence="8 9" id="KW-0472">Membrane</keyword>
<evidence type="ECO:0000256" key="7">
    <source>
        <dbReference type="ARBA" id="ARBA00022989"/>
    </source>
</evidence>
<feature type="transmembrane region" description="Helical" evidence="9">
    <location>
        <begin position="277"/>
        <end position="296"/>
    </location>
</feature>
<comment type="caution">
    <text evidence="12">The sequence shown here is derived from an EMBL/GenBank/DDBJ whole genome shotgun (WGS) entry which is preliminary data.</text>
</comment>
<protein>
    <submittedName>
        <fullName evidence="12">ABC transporter ATP-binding protein</fullName>
    </submittedName>
</protein>
<dbReference type="SMART" id="SM00382">
    <property type="entry name" value="AAA"/>
    <property type="match status" value="1"/>
</dbReference>
<evidence type="ECO:0000256" key="5">
    <source>
        <dbReference type="ARBA" id="ARBA00022741"/>
    </source>
</evidence>
<dbReference type="GO" id="GO:0016887">
    <property type="term" value="F:ATP hydrolysis activity"/>
    <property type="evidence" value="ECO:0007669"/>
    <property type="project" value="InterPro"/>
</dbReference>
<dbReference type="InterPro" id="IPR039421">
    <property type="entry name" value="Type_1_exporter"/>
</dbReference>
<evidence type="ECO:0000256" key="4">
    <source>
        <dbReference type="ARBA" id="ARBA00022692"/>
    </source>
</evidence>
<evidence type="ECO:0000256" key="2">
    <source>
        <dbReference type="ARBA" id="ARBA00022448"/>
    </source>
</evidence>
<feature type="domain" description="ABC transmembrane type-1" evidence="11">
    <location>
        <begin position="15"/>
        <end position="297"/>
    </location>
</feature>
<evidence type="ECO:0000259" key="11">
    <source>
        <dbReference type="PROSITE" id="PS50929"/>
    </source>
</evidence>
<feature type="domain" description="ABC transporter" evidence="10">
    <location>
        <begin position="340"/>
        <end position="573"/>
    </location>
</feature>
<dbReference type="Gene3D" id="3.40.50.300">
    <property type="entry name" value="P-loop containing nucleotide triphosphate hydrolases"/>
    <property type="match status" value="1"/>
</dbReference>
<feature type="transmembrane region" description="Helical" evidence="9">
    <location>
        <begin position="156"/>
        <end position="173"/>
    </location>
</feature>
<dbReference type="SUPFAM" id="SSF90123">
    <property type="entry name" value="ABC transporter transmembrane region"/>
    <property type="match status" value="1"/>
</dbReference>
<dbReference type="PANTHER" id="PTHR43394:SF1">
    <property type="entry name" value="ATP-BINDING CASSETTE SUB-FAMILY B MEMBER 10, MITOCHONDRIAL"/>
    <property type="match status" value="1"/>
</dbReference>
<dbReference type="AlphaFoldDB" id="A0A4S4BR28"/>
<dbReference type="SUPFAM" id="SSF52540">
    <property type="entry name" value="P-loop containing nucleoside triphosphate hydrolases"/>
    <property type="match status" value="1"/>
</dbReference>
<sequence length="583" mass="63727">MSLFGMLRPYRLAMIIAVALMLFEVLVEVWHPILLGRIIDDGVIGGDRAAIAKWGGAMIGVSLLGFVCGIANTFFAAYASHGFSADLRERLFHKTQFASLFHVRRFSNSAWSTRLSNDVNQVQTSVFFGLRMFLRAPLVVAISLALAFTVDAKLSVWMMGATPLVLLGLYVSIRRGFVLFGSAQRELERTNGVVRDNLIGMPLIRAFARDDSETERFAQVNESLRKRMGSALRLSEMTIPSALLFMNLMIVAIVASAGGRIQSGDLGIGAALAMVQYGVRISGSFTYISLIITNVSRARASWSRIRALLAVEPSEAESLGKAEGRRPFEGPEDSGRPLDIFFDKVSFRYPDAEEPALAELSFRIEAGQTVAIMGATGAGKTAFMQLLPRVHEPSAGTIVVGGRPLGAWPLAQLRARIAYVPQQSVLFSGTIRDNLQWGKADATTDELVAAAAAAQIHQPIMRMPQQYETMLEAGGRNLSGGQRQRLAIARALVRNSGLLLLDDSTSALDAETERELLRELRARKATTLLITQKVSAARATDRILLLEGGRLAAQGTHEELYRTSELYRRIVASQNREEATLNA</sequence>
<name>A0A4S4BR28_9BACL</name>
<dbReference type="GO" id="GO:0005524">
    <property type="term" value="F:ATP binding"/>
    <property type="evidence" value="ECO:0007669"/>
    <property type="project" value="UniProtKB-KW"/>
</dbReference>
<dbReference type="InterPro" id="IPR017871">
    <property type="entry name" value="ABC_transporter-like_CS"/>
</dbReference>
<evidence type="ECO:0000256" key="1">
    <source>
        <dbReference type="ARBA" id="ARBA00004651"/>
    </source>
</evidence>
<dbReference type="PANTHER" id="PTHR43394">
    <property type="entry name" value="ATP-DEPENDENT PERMEASE MDL1, MITOCHONDRIAL"/>
    <property type="match status" value="1"/>
</dbReference>
<keyword evidence="13" id="KW-1185">Reference proteome</keyword>
<dbReference type="InterPro" id="IPR036640">
    <property type="entry name" value="ABC1_TM_sf"/>
</dbReference>
<dbReference type="Pfam" id="PF00005">
    <property type="entry name" value="ABC_tran"/>
    <property type="match status" value="1"/>
</dbReference>
<dbReference type="PROSITE" id="PS50893">
    <property type="entry name" value="ABC_TRANSPORTER_2"/>
    <property type="match status" value="1"/>
</dbReference>
<evidence type="ECO:0000256" key="3">
    <source>
        <dbReference type="ARBA" id="ARBA00022475"/>
    </source>
</evidence>
<organism evidence="12 13">
    <name type="scientific">Cohnella fermenti</name>
    <dbReference type="NCBI Taxonomy" id="2565925"/>
    <lineage>
        <taxon>Bacteria</taxon>
        <taxon>Bacillati</taxon>
        <taxon>Bacillota</taxon>
        <taxon>Bacilli</taxon>
        <taxon>Bacillales</taxon>
        <taxon>Paenibacillaceae</taxon>
        <taxon>Cohnella</taxon>
    </lineage>
</organism>
<comment type="subcellular location">
    <subcellularLocation>
        <location evidence="1">Cell membrane</location>
        <topology evidence="1">Multi-pass membrane protein</topology>
    </subcellularLocation>
</comment>
<dbReference type="OrthoDB" id="9770415at2"/>
<accession>A0A4S4BR28</accession>
<evidence type="ECO:0000256" key="6">
    <source>
        <dbReference type="ARBA" id="ARBA00022840"/>
    </source>
</evidence>
<dbReference type="GO" id="GO:0015421">
    <property type="term" value="F:ABC-type oligopeptide transporter activity"/>
    <property type="evidence" value="ECO:0007669"/>
    <property type="project" value="TreeGrafter"/>
</dbReference>
<keyword evidence="5" id="KW-0547">Nucleotide-binding</keyword>
<keyword evidence="2" id="KW-0813">Transport</keyword>
<dbReference type="CDD" id="cd18548">
    <property type="entry name" value="ABC_6TM_Tm287_like"/>
    <property type="match status" value="1"/>
</dbReference>
<evidence type="ECO:0000259" key="10">
    <source>
        <dbReference type="PROSITE" id="PS50893"/>
    </source>
</evidence>
<keyword evidence="6 12" id="KW-0067">ATP-binding</keyword>
<dbReference type="InterPro" id="IPR027417">
    <property type="entry name" value="P-loop_NTPase"/>
</dbReference>
<dbReference type="InterPro" id="IPR003439">
    <property type="entry name" value="ABC_transporter-like_ATP-bd"/>
</dbReference>
<feature type="transmembrane region" description="Helical" evidence="9">
    <location>
        <begin position="234"/>
        <end position="257"/>
    </location>
</feature>
<dbReference type="FunFam" id="3.40.50.300:FF:000221">
    <property type="entry name" value="Multidrug ABC transporter ATP-binding protein"/>
    <property type="match status" value="1"/>
</dbReference>
<proteinExistence type="predicted"/>
<dbReference type="GO" id="GO:0005886">
    <property type="term" value="C:plasma membrane"/>
    <property type="evidence" value="ECO:0007669"/>
    <property type="project" value="UniProtKB-SubCell"/>
</dbReference>
<reference evidence="12 13" key="1">
    <citation type="submission" date="2019-04" db="EMBL/GenBank/DDBJ databases">
        <title>Cohnella sp. nov. isolated from preserved vegetables.</title>
        <authorList>
            <person name="Lin S.-Y."/>
            <person name="Hung M.-H."/>
            <person name="Young C.-C."/>
        </authorList>
    </citation>
    <scope>NUCLEOTIDE SEQUENCE [LARGE SCALE GENOMIC DNA]</scope>
    <source>
        <strain evidence="12 13">CC-MHH1044</strain>
    </source>
</reference>
<dbReference type="Proteomes" id="UP000310636">
    <property type="component" value="Unassembled WGS sequence"/>
</dbReference>
<feature type="transmembrane region" description="Helical" evidence="9">
    <location>
        <begin position="12"/>
        <end position="34"/>
    </location>
</feature>
<feature type="transmembrane region" description="Helical" evidence="9">
    <location>
        <begin position="132"/>
        <end position="150"/>
    </location>
</feature>
<dbReference type="PROSITE" id="PS00211">
    <property type="entry name" value="ABC_TRANSPORTER_1"/>
    <property type="match status" value="1"/>
</dbReference>
<keyword evidence="4 9" id="KW-0812">Transmembrane</keyword>
<evidence type="ECO:0000256" key="8">
    <source>
        <dbReference type="ARBA" id="ARBA00023136"/>
    </source>
</evidence>
<dbReference type="EMBL" id="SSOB01000020">
    <property type="protein sequence ID" value="THF77270.1"/>
    <property type="molecule type" value="Genomic_DNA"/>
</dbReference>
<gene>
    <name evidence="12" type="ORF">E6C55_16500</name>
</gene>
<keyword evidence="7 9" id="KW-1133">Transmembrane helix</keyword>
<keyword evidence="3" id="KW-1003">Cell membrane</keyword>
<dbReference type="PROSITE" id="PS50929">
    <property type="entry name" value="ABC_TM1F"/>
    <property type="match status" value="1"/>
</dbReference>
<dbReference type="Gene3D" id="1.20.1560.10">
    <property type="entry name" value="ABC transporter type 1, transmembrane domain"/>
    <property type="match status" value="1"/>
</dbReference>
<dbReference type="Pfam" id="PF00664">
    <property type="entry name" value="ABC_membrane"/>
    <property type="match status" value="1"/>
</dbReference>
<evidence type="ECO:0000256" key="9">
    <source>
        <dbReference type="SAM" id="Phobius"/>
    </source>
</evidence>
<dbReference type="InterPro" id="IPR003593">
    <property type="entry name" value="AAA+_ATPase"/>
</dbReference>
<feature type="transmembrane region" description="Helical" evidence="9">
    <location>
        <begin position="54"/>
        <end position="78"/>
    </location>
</feature>
<evidence type="ECO:0000313" key="12">
    <source>
        <dbReference type="EMBL" id="THF77270.1"/>
    </source>
</evidence>
<evidence type="ECO:0000313" key="13">
    <source>
        <dbReference type="Proteomes" id="UP000310636"/>
    </source>
</evidence>
<dbReference type="InterPro" id="IPR011527">
    <property type="entry name" value="ABC1_TM_dom"/>
</dbReference>